<name>A0A1M4TGH1_9FIRM</name>
<comment type="similarity">
    <text evidence="2">Belongs to the glycogen phosphorylase family.</text>
</comment>
<organism evidence="6 7">
    <name type="scientific">Desulfofundulus australicus DSM 11792</name>
    <dbReference type="NCBI Taxonomy" id="1121425"/>
    <lineage>
        <taxon>Bacteria</taxon>
        <taxon>Bacillati</taxon>
        <taxon>Bacillota</taxon>
        <taxon>Clostridia</taxon>
        <taxon>Eubacteriales</taxon>
        <taxon>Peptococcaceae</taxon>
        <taxon>Desulfofundulus</taxon>
    </lineage>
</organism>
<dbReference type="AlphaFoldDB" id="A0A1M4TGH1"/>
<evidence type="ECO:0000259" key="5">
    <source>
        <dbReference type="Pfam" id="PF11897"/>
    </source>
</evidence>
<dbReference type="PANTHER" id="PTHR42655">
    <property type="entry name" value="GLYCOGEN PHOSPHORYLASE"/>
    <property type="match status" value="1"/>
</dbReference>
<feature type="modified residue" description="N6-(pyridoxal phosphate)lysine" evidence="4">
    <location>
        <position position="603"/>
    </location>
</feature>
<dbReference type="SUPFAM" id="SSF53756">
    <property type="entry name" value="UDP-Glycosyltransferase/glycogen phosphorylase"/>
    <property type="match status" value="1"/>
</dbReference>
<dbReference type="GO" id="GO:0005975">
    <property type="term" value="P:carbohydrate metabolic process"/>
    <property type="evidence" value="ECO:0007669"/>
    <property type="project" value="InterPro"/>
</dbReference>
<feature type="domain" description="DUF3417" evidence="5">
    <location>
        <begin position="13"/>
        <end position="120"/>
    </location>
</feature>
<reference evidence="7" key="1">
    <citation type="submission" date="2016-11" db="EMBL/GenBank/DDBJ databases">
        <authorList>
            <person name="Varghese N."/>
            <person name="Submissions S."/>
        </authorList>
    </citation>
    <scope>NUCLEOTIDE SEQUENCE [LARGE SCALE GENOMIC DNA]</scope>
    <source>
        <strain evidence="7">DSM 11792</strain>
    </source>
</reference>
<evidence type="ECO:0000313" key="7">
    <source>
        <dbReference type="Proteomes" id="UP000184196"/>
    </source>
</evidence>
<accession>A0A1M4TGH1</accession>
<evidence type="ECO:0000256" key="4">
    <source>
        <dbReference type="PIRSR" id="PIRSR000460-1"/>
    </source>
</evidence>
<sequence>MYFIRTVTVAPRLPEKISRLDELARNLWFSWNPRAQELFRRINSSLWEEVKHNPVCFLLNVSQEQLEKVAKSESYLLLYSQVMEELDRYLSAPTWFSHHYPGHDHHVIAYFSAEFGIHESHPTYSGGLGLLAGDHCKSASDLGLPFVGVGLLYKSGYFTQRINREGWQEAHYPRLNFYQMPITPVTNPDGSPLYVPVELPGRTVYLKIWRVRVGRVQVYLLDADVTANNMADRALTGQLYGGDRETRICQEILLGIGGVRVLRALGIHPLAWHINEGHAAFLLVERIRELVQAGVPVKAAVEAVRAGTLFTTHTPVPAGHDVFSAEMIDKYFSHLYNQLGMTREDFLALGWDEEQKVFNMTLLALRLSSYCNGVSRLHGQVTRRMFRRFYPGIPMEEIPISSITNGVHINSWLAPELQELFDRYLEDGWRQNCCHRQTWERVSAIPSEELWEVHCRLKAKMVRIARDNLRGQRLRNQEPALRVREVEQYLDPGILTIGFARRFATYKRANLLLRDKERLARLVTHPQHPVQFIFAGKAHPADRLGQELIKQIYELTNQEPFKGRVVLLEDYDIALARSLLQGVDVWLNTPRRPLEASGTSGQKAALNGVIHCSILDGWWPEAYDGENGFAVGEAREYHDDETQDRDDAHSLFALLEETIIPMYYDRDQKGIPRAWIELMKRSLQTIPPFFNTERMVKEYCQQYYVPAMERNLHLSRNGCERARHLASFKERLRENWSLVHIESVKAGETRALGVGEPLPVEAVVWLGPLTPEEVMVEIVYGRVDDKCPESFEHMPGAFCLIDSHSNGQLSNINRTPMTVAEQTSTGAYLYRGNLILPQGTIGFTVRVRPASDGFAHIFELPLVAWAPQF</sequence>
<keyword evidence="3" id="KW-0021">Allosteric enzyme</keyword>
<keyword evidence="7" id="KW-1185">Reference proteome</keyword>
<gene>
    <name evidence="6" type="ORF">SAMN02745218_00300</name>
</gene>
<keyword evidence="4" id="KW-0663">Pyridoxal phosphate</keyword>
<dbReference type="Gene3D" id="3.40.50.2000">
    <property type="entry name" value="Glycogen Phosphorylase B"/>
    <property type="match status" value="2"/>
</dbReference>
<dbReference type="GO" id="GO:0030170">
    <property type="term" value="F:pyridoxal phosphate binding"/>
    <property type="evidence" value="ECO:0007669"/>
    <property type="project" value="InterPro"/>
</dbReference>
<protein>
    <submittedName>
        <fullName evidence="6">Maltodextrin phosphorylase</fullName>
    </submittedName>
</protein>
<comment type="catalytic activity">
    <reaction evidence="1">
        <text>[(1-&gt;4)-alpha-D-glucosyl](n) + phosphate = [(1-&gt;4)-alpha-D-glucosyl](n-1) + alpha-D-glucose 1-phosphate</text>
        <dbReference type="Rhea" id="RHEA:41732"/>
        <dbReference type="Rhea" id="RHEA-COMP:9584"/>
        <dbReference type="Rhea" id="RHEA-COMP:9586"/>
        <dbReference type="ChEBI" id="CHEBI:15444"/>
        <dbReference type="ChEBI" id="CHEBI:43474"/>
        <dbReference type="ChEBI" id="CHEBI:58601"/>
        <dbReference type="EC" id="2.4.1.1"/>
    </reaction>
</comment>
<dbReference type="InterPro" id="IPR024517">
    <property type="entry name" value="Glycogen_phosphorylase_DUF3417"/>
</dbReference>
<proteinExistence type="inferred from homology"/>
<dbReference type="PANTHER" id="PTHR42655:SF1">
    <property type="entry name" value="GLYCOGEN PHOSPHORYLASE"/>
    <property type="match status" value="1"/>
</dbReference>
<dbReference type="InterPro" id="IPR011834">
    <property type="entry name" value="Agluc_phsphrylas"/>
</dbReference>
<dbReference type="NCBIfam" id="TIGR02094">
    <property type="entry name" value="more_P_ylases"/>
    <property type="match status" value="1"/>
</dbReference>
<dbReference type="GO" id="GO:0008184">
    <property type="term" value="F:glycogen phosphorylase activity"/>
    <property type="evidence" value="ECO:0007669"/>
    <property type="project" value="InterPro"/>
</dbReference>
<evidence type="ECO:0000256" key="3">
    <source>
        <dbReference type="ARBA" id="ARBA00022533"/>
    </source>
</evidence>
<dbReference type="Pfam" id="PF00343">
    <property type="entry name" value="Phosphorylase"/>
    <property type="match status" value="1"/>
</dbReference>
<evidence type="ECO:0000313" key="6">
    <source>
        <dbReference type="EMBL" id="SHE43536.1"/>
    </source>
</evidence>
<dbReference type="InterPro" id="IPR052182">
    <property type="entry name" value="Glycogen/Maltodextrin_Phosph"/>
</dbReference>
<evidence type="ECO:0000256" key="1">
    <source>
        <dbReference type="ARBA" id="ARBA00001275"/>
    </source>
</evidence>
<dbReference type="Pfam" id="PF11897">
    <property type="entry name" value="DUF3417"/>
    <property type="match status" value="1"/>
</dbReference>
<dbReference type="OrthoDB" id="9760804at2"/>
<dbReference type="InterPro" id="IPR000811">
    <property type="entry name" value="Glyco_trans_35"/>
</dbReference>
<dbReference type="PIRSF" id="PIRSF000460">
    <property type="entry name" value="Pprylas_GlgP"/>
    <property type="match status" value="1"/>
</dbReference>
<dbReference type="RefSeq" id="WP_073162633.1">
    <property type="nucleotide sequence ID" value="NZ_FQUW01000005.1"/>
</dbReference>
<evidence type="ECO:0000256" key="2">
    <source>
        <dbReference type="ARBA" id="ARBA00006047"/>
    </source>
</evidence>
<dbReference type="Proteomes" id="UP000184196">
    <property type="component" value="Unassembled WGS sequence"/>
</dbReference>
<dbReference type="EMBL" id="FQUW01000005">
    <property type="protein sequence ID" value="SHE43536.1"/>
    <property type="molecule type" value="Genomic_DNA"/>
</dbReference>